<evidence type="ECO:0008006" key="7">
    <source>
        <dbReference type="Google" id="ProtNLM"/>
    </source>
</evidence>
<reference evidence="5 6" key="1">
    <citation type="submission" date="2019-02" db="EMBL/GenBank/DDBJ databases">
        <title>Emended description of the genus Rhodopseudomonas and description of Rhodopseudomonas albus sp. nov., a non-phototrophic, heavy-metal-tolerant bacterium isolated from garden soil.</title>
        <authorList>
            <person name="Bao Z."/>
            <person name="Cao W.W."/>
            <person name="Sato Y."/>
            <person name="Nishizawa T."/>
            <person name="Zhao J."/>
            <person name="Guo Y."/>
            <person name="Ohta H."/>
        </authorList>
    </citation>
    <scope>NUCLEOTIDE SEQUENCE [LARGE SCALE GENOMIC DNA]</scope>
    <source>
        <strain evidence="5 6">SK50-23</strain>
    </source>
</reference>
<comment type="subcellular location">
    <subcellularLocation>
        <location evidence="1">Secreted</location>
    </subcellularLocation>
</comment>
<proteinExistence type="predicted"/>
<evidence type="ECO:0000256" key="1">
    <source>
        <dbReference type="ARBA" id="ARBA00004613"/>
    </source>
</evidence>
<dbReference type="Pfam" id="PF00353">
    <property type="entry name" value="HemolysinCabind"/>
    <property type="match status" value="1"/>
</dbReference>
<keyword evidence="6" id="KW-1185">Reference proteome</keyword>
<feature type="region of interest" description="Disordered" evidence="4">
    <location>
        <begin position="315"/>
        <end position="394"/>
    </location>
</feature>
<organism evidence="5 6">
    <name type="scientific">Tardiphaga alba</name>
    <dbReference type="NCBI Taxonomy" id="340268"/>
    <lineage>
        <taxon>Bacteria</taxon>
        <taxon>Pseudomonadati</taxon>
        <taxon>Pseudomonadota</taxon>
        <taxon>Alphaproteobacteria</taxon>
        <taxon>Hyphomicrobiales</taxon>
        <taxon>Nitrobacteraceae</taxon>
        <taxon>Tardiphaga</taxon>
    </lineage>
</organism>
<keyword evidence="3" id="KW-0325">Glycoprotein</keyword>
<dbReference type="InterPro" id="IPR010255">
    <property type="entry name" value="Haem_peroxidase_sf"/>
</dbReference>
<evidence type="ECO:0000256" key="4">
    <source>
        <dbReference type="SAM" id="MobiDB-lite"/>
    </source>
</evidence>
<name>A0ABX8A4V8_9BRAD</name>
<dbReference type="InterPro" id="IPR001343">
    <property type="entry name" value="Hemolysn_Ca-bd"/>
</dbReference>
<protein>
    <recommendedName>
        <fullName evidence="7">Calcium-binding protein</fullName>
    </recommendedName>
</protein>
<dbReference type="PANTHER" id="PTHR11475">
    <property type="entry name" value="OXIDASE/PEROXIDASE"/>
    <property type="match status" value="1"/>
</dbReference>
<dbReference type="InterPro" id="IPR037120">
    <property type="entry name" value="Haem_peroxidase_sf_animal"/>
</dbReference>
<evidence type="ECO:0000256" key="2">
    <source>
        <dbReference type="ARBA" id="ARBA00022525"/>
    </source>
</evidence>
<evidence type="ECO:0000256" key="3">
    <source>
        <dbReference type="ARBA" id="ARBA00023180"/>
    </source>
</evidence>
<dbReference type="Gene3D" id="1.10.640.10">
    <property type="entry name" value="Haem peroxidase domain superfamily, animal type"/>
    <property type="match status" value="1"/>
</dbReference>
<dbReference type="PROSITE" id="PS50292">
    <property type="entry name" value="PEROXIDASE_3"/>
    <property type="match status" value="1"/>
</dbReference>
<dbReference type="EMBL" id="CP036498">
    <property type="protein sequence ID" value="QUS38257.1"/>
    <property type="molecule type" value="Genomic_DNA"/>
</dbReference>
<dbReference type="Proteomes" id="UP000682843">
    <property type="component" value="Chromosome"/>
</dbReference>
<feature type="compositionally biased region" description="Acidic residues" evidence="4">
    <location>
        <begin position="315"/>
        <end position="385"/>
    </location>
</feature>
<dbReference type="Pfam" id="PF03098">
    <property type="entry name" value="An_peroxidase"/>
    <property type="match status" value="2"/>
</dbReference>
<evidence type="ECO:0000313" key="6">
    <source>
        <dbReference type="Proteomes" id="UP000682843"/>
    </source>
</evidence>
<dbReference type="PANTHER" id="PTHR11475:SF4">
    <property type="entry name" value="CHORION PEROXIDASE"/>
    <property type="match status" value="1"/>
</dbReference>
<dbReference type="SUPFAM" id="SSF48113">
    <property type="entry name" value="Heme-dependent peroxidases"/>
    <property type="match status" value="1"/>
</dbReference>
<sequence length="485" mass="51707">MRSPAGGGTHGFDGYDPTVNPGISHEFAGAVFRFGHSLIGQTMTVLDANGNPTQVSLFDAFLNPSNDASAFTLPLAQLAQYGYVPKPGYEQHGVSSIIGGIVGQPAEEVDFNLVDAIRNDLVRINADLFAFNQARGWDLGLGTLNQVRRDLAASTDPHVAESVGYAGDLSPYVSWEDFQARNGLSDVVINQFKQAFPDLVLSSGDIAAFQQINPDIAIAMQANGSGIVKGIDRVDLWLGGLAEAHINGGVVGQTFWVVLHDQFDRLQDGDRFYYVDRLDNFDFYEDFIDGQEFSDIIARNTGMTGLPEHMFQTEEIEDEDEDDGDDDQNGDDDEEDDEDDTPTTSEDDEDDEEDDENDGDDEEDDENDGDDDEDNDPDGDDDDPDGPIVTPVTGVIKTGTPLADVLLGSAGDDSIVAFDGDDVLIGEAGADAISAGGGADFIKGAPDAMSSSQARVTTKSSPAITQTSSMVMAVLIASSATAATT</sequence>
<keyword evidence="2" id="KW-0964">Secreted</keyword>
<evidence type="ECO:0000313" key="5">
    <source>
        <dbReference type="EMBL" id="QUS38257.1"/>
    </source>
</evidence>
<gene>
    <name evidence="5" type="ORF">RPMA_04920</name>
</gene>
<accession>A0ABX8A4V8</accession>
<dbReference type="InterPro" id="IPR019791">
    <property type="entry name" value="Haem_peroxidase_animal"/>
</dbReference>